<keyword evidence="3" id="KW-1185">Reference proteome</keyword>
<dbReference type="Proteomes" id="UP001337655">
    <property type="component" value="Unassembled WGS sequence"/>
</dbReference>
<sequence length="226" mass="25014">MAKPRQRRIVPCPECIANAKAPSTGTEKAQLCNQCLASLATHSDRAQTGPIEASSPASSMELLLPNDQQSEPKSPNQGTSGASTGFIVLEPREAVVKRIAASTRKIVELINRNDYEDPFLDQIFSDPFYASDMDQYPSTNTWREHMATFRVIQTESPDYHMRPVSLTVDVDRGLDGANAFIVAEISGRPPGVKRESLGVLRWELKPEGWRAVSHTNMRAYDPTKTV</sequence>
<evidence type="ECO:0000256" key="1">
    <source>
        <dbReference type="SAM" id="MobiDB-lite"/>
    </source>
</evidence>
<gene>
    <name evidence="2" type="ORF">LTR77_008309</name>
</gene>
<name>A0AAV9P4P6_9PEZI</name>
<comment type="caution">
    <text evidence="2">The sequence shown here is derived from an EMBL/GenBank/DDBJ whole genome shotgun (WGS) entry which is preliminary data.</text>
</comment>
<dbReference type="EMBL" id="JAVRRT010000014">
    <property type="protein sequence ID" value="KAK5166048.1"/>
    <property type="molecule type" value="Genomic_DNA"/>
</dbReference>
<proteinExistence type="predicted"/>
<dbReference type="RefSeq" id="XP_064656001.1">
    <property type="nucleotide sequence ID" value="XM_064805541.1"/>
</dbReference>
<evidence type="ECO:0000313" key="2">
    <source>
        <dbReference type="EMBL" id="KAK5166048.1"/>
    </source>
</evidence>
<reference evidence="2 3" key="1">
    <citation type="submission" date="2023-08" db="EMBL/GenBank/DDBJ databases">
        <title>Black Yeasts Isolated from many extreme environments.</title>
        <authorList>
            <person name="Coleine C."/>
            <person name="Stajich J.E."/>
            <person name="Selbmann L."/>
        </authorList>
    </citation>
    <scope>NUCLEOTIDE SEQUENCE [LARGE SCALE GENOMIC DNA]</scope>
    <source>
        <strain evidence="2 3">CCFEE 5935</strain>
    </source>
</reference>
<evidence type="ECO:0008006" key="4">
    <source>
        <dbReference type="Google" id="ProtNLM"/>
    </source>
</evidence>
<dbReference type="GeneID" id="89929642"/>
<feature type="compositionally biased region" description="Polar residues" evidence="1">
    <location>
        <begin position="66"/>
        <end position="83"/>
    </location>
</feature>
<protein>
    <recommendedName>
        <fullName evidence="4">SnoaL-like domain-containing protein</fullName>
    </recommendedName>
</protein>
<feature type="region of interest" description="Disordered" evidence="1">
    <location>
        <begin position="66"/>
        <end position="85"/>
    </location>
</feature>
<evidence type="ECO:0000313" key="3">
    <source>
        <dbReference type="Proteomes" id="UP001337655"/>
    </source>
</evidence>
<dbReference type="AlphaFoldDB" id="A0AAV9P4P6"/>
<organism evidence="2 3">
    <name type="scientific">Saxophila tyrrhenica</name>
    <dbReference type="NCBI Taxonomy" id="1690608"/>
    <lineage>
        <taxon>Eukaryota</taxon>
        <taxon>Fungi</taxon>
        <taxon>Dikarya</taxon>
        <taxon>Ascomycota</taxon>
        <taxon>Pezizomycotina</taxon>
        <taxon>Dothideomycetes</taxon>
        <taxon>Dothideomycetidae</taxon>
        <taxon>Mycosphaerellales</taxon>
        <taxon>Extremaceae</taxon>
        <taxon>Saxophila</taxon>
    </lineage>
</organism>
<accession>A0AAV9P4P6</accession>